<keyword evidence="16" id="KW-1185">Reference proteome</keyword>
<dbReference type="NCBIfam" id="NF008058">
    <property type="entry name" value="PRK10792.1"/>
    <property type="match status" value="1"/>
</dbReference>
<dbReference type="CDD" id="cd01080">
    <property type="entry name" value="NAD_bind_m-THF_DH_Cyclohyd"/>
    <property type="match status" value="1"/>
</dbReference>
<feature type="binding site" evidence="12">
    <location>
        <position position="230"/>
    </location>
    <ligand>
        <name>NADP(+)</name>
        <dbReference type="ChEBI" id="CHEBI:58349"/>
    </ligand>
</feature>
<dbReference type="eggNOG" id="COG0190">
    <property type="taxonomic scope" value="Bacteria"/>
</dbReference>
<dbReference type="GO" id="GO:0009086">
    <property type="term" value="P:methionine biosynthetic process"/>
    <property type="evidence" value="ECO:0007669"/>
    <property type="project" value="UniProtKB-KW"/>
</dbReference>
<keyword evidence="8 12" id="KW-0368">Histidine biosynthesis</keyword>
<evidence type="ECO:0000256" key="1">
    <source>
        <dbReference type="ARBA" id="ARBA00004777"/>
    </source>
</evidence>
<dbReference type="HAMAP" id="MF_01576">
    <property type="entry name" value="THF_DHG_CYH"/>
    <property type="match status" value="1"/>
</dbReference>
<dbReference type="InterPro" id="IPR036291">
    <property type="entry name" value="NAD(P)-bd_dom_sf"/>
</dbReference>
<feature type="domain" description="Tetrahydrofolate dehydrogenase/cyclohydrolase NAD(P)-binding" evidence="14">
    <location>
        <begin position="138"/>
        <end position="279"/>
    </location>
</feature>
<dbReference type="GO" id="GO:0000105">
    <property type="term" value="P:L-histidine biosynthetic process"/>
    <property type="evidence" value="ECO:0007669"/>
    <property type="project" value="UniProtKB-KW"/>
</dbReference>
<dbReference type="GO" id="GO:0004477">
    <property type="term" value="F:methenyltetrahydrofolate cyclohydrolase activity"/>
    <property type="evidence" value="ECO:0007669"/>
    <property type="project" value="UniProtKB-UniRule"/>
</dbReference>
<dbReference type="PRINTS" id="PR00085">
    <property type="entry name" value="THFDHDRGNASE"/>
</dbReference>
<dbReference type="NCBIfam" id="NF010787">
    <property type="entry name" value="PRK14191.1"/>
    <property type="match status" value="1"/>
</dbReference>
<evidence type="ECO:0000256" key="10">
    <source>
        <dbReference type="ARBA" id="ARBA00023268"/>
    </source>
</evidence>
<dbReference type="RefSeq" id="WP_038267052.1">
    <property type="nucleotide sequence ID" value="NZ_FSRH01000012.1"/>
</dbReference>
<comment type="catalytic activity">
    <reaction evidence="11 12">
        <text>(6R)-5,10-methenyltetrahydrofolate + H2O = (6R)-10-formyltetrahydrofolate + H(+)</text>
        <dbReference type="Rhea" id="RHEA:23700"/>
        <dbReference type="ChEBI" id="CHEBI:15377"/>
        <dbReference type="ChEBI" id="CHEBI:15378"/>
        <dbReference type="ChEBI" id="CHEBI:57455"/>
        <dbReference type="ChEBI" id="CHEBI:195366"/>
        <dbReference type="EC" id="3.5.4.9"/>
    </reaction>
</comment>
<comment type="caution">
    <text evidence="15">The sequence shown here is derived from an EMBL/GenBank/DDBJ whole genome shotgun (WGS) entry which is preliminary data.</text>
</comment>
<keyword evidence="9 12" id="KW-0486">Methionine biosynthesis</keyword>
<evidence type="ECO:0000256" key="3">
    <source>
        <dbReference type="ARBA" id="ARBA00022605"/>
    </source>
</evidence>
<evidence type="ECO:0000256" key="12">
    <source>
        <dbReference type="HAMAP-Rule" id="MF_01576"/>
    </source>
</evidence>
<keyword evidence="7 12" id="KW-0560">Oxidoreductase</keyword>
<evidence type="ECO:0000313" key="16">
    <source>
        <dbReference type="Proteomes" id="UP000027946"/>
    </source>
</evidence>
<comment type="pathway">
    <text evidence="1 12">One-carbon metabolism; tetrahydrofolate interconversion.</text>
</comment>
<dbReference type="FunFam" id="3.40.50.720:FF:000094">
    <property type="entry name" value="Bifunctional protein FolD"/>
    <property type="match status" value="1"/>
</dbReference>
<dbReference type="PANTHER" id="PTHR48099">
    <property type="entry name" value="C-1-TETRAHYDROFOLATE SYNTHASE, CYTOPLASMIC-RELATED"/>
    <property type="match status" value="1"/>
</dbReference>
<dbReference type="UniPathway" id="UPA00193"/>
<comment type="subunit">
    <text evidence="12">Homodimer.</text>
</comment>
<dbReference type="Gene3D" id="3.40.50.10860">
    <property type="entry name" value="Leucine Dehydrogenase, chain A, domain 1"/>
    <property type="match status" value="1"/>
</dbReference>
<dbReference type="GO" id="GO:0004488">
    <property type="term" value="F:methylenetetrahydrofolate dehydrogenase (NADP+) activity"/>
    <property type="evidence" value="ECO:0007669"/>
    <property type="project" value="UniProtKB-UniRule"/>
</dbReference>
<dbReference type="SUPFAM" id="SSF51735">
    <property type="entry name" value="NAD(P)-binding Rossmann-fold domains"/>
    <property type="match status" value="1"/>
</dbReference>
<comment type="function">
    <text evidence="12">Catalyzes the oxidation of 5,10-methylenetetrahydrofolate to 5,10-methenyltetrahydrofolate and then the hydrolysis of 5,10-methenyltetrahydrofolate to 10-formyltetrahydrofolate.</text>
</comment>
<feature type="domain" description="Tetrahydrofolate dehydrogenase/cyclohydrolase catalytic" evidence="13">
    <location>
        <begin position="4"/>
        <end position="119"/>
    </location>
</feature>
<dbReference type="GO" id="GO:0035999">
    <property type="term" value="P:tetrahydrofolate interconversion"/>
    <property type="evidence" value="ECO:0007669"/>
    <property type="project" value="UniProtKB-UniRule"/>
</dbReference>
<evidence type="ECO:0000259" key="13">
    <source>
        <dbReference type="Pfam" id="PF00763"/>
    </source>
</evidence>
<proteinExistence type="inferred from homology"/>
<dbReference type="NCBIfam" id="NF010785">
    <property type="entry name" value="PRK14188.1"/>
    <property type="match status" value="1"/>
</dbReference>
<comment type="caution">
    <text evidence="12">Lacks conserved residue(s) required for the propagation of feature annotation.</text>
</comment>
<name>A0A069RCA0_PEPLI</name>
<evidence type="ECO:0000256" key="7">
    <source>
        <dbReference type="ARBA" id="ARBA00023002"/>
    </source>
</evidence>
<organism evidence="15 16">
    <name type="scientific">Peptoclostridium litorale DSM 5388</name>
    <dbReference type="NCBI Taxonomy" id="1121324"/>
    <lineage>
        <taxon>Bacteria</taxon>
        <taxon>Bacillati</taxon>
        <taxon>Bacillota</taxon>
        <taxon>Clostridia</taxon>
        <taxon>Peptostreptococcales</taxon>
        <taxon>Peptoclostridiaceae</taxon>
        <taxon>Peptoclostridium</taxon>
    </lineage>
</organism>
<protein>
    <recommendedName>
        <fullName evidence="12">Bifunctional protein FolD</fullName>
    </recommendedName>
    <domain>
        <recommendedName>
            <fullName evidence="12">Methylenetetrahydrofolate dehydrogenase</fullName>
            <ecNumber evidence="12">1.5.1.5</ecNumber>
        </recommendedName>
    </domain>
    <domain>
        <recommendedName>
            <fullName evidence="12">Methenyltetrahydrofolate cyclohydrolase</fullName>
            <ecNumber evidence="12">3.5.4.9</ecNumber>
        </recommendedName>
    </domain>
</protein>
<gene>
    <name evidence="12 15" type="primary">folD</name>
    <name evidence="15" type="ORF">CLIT_20c00580</name>
</gene>
<dbReference type="Proteomes" id="UP000027946">
    <property type="component" value="Unassembled WGS sequence"/>
</dbReference>
<dbReference type="NCBIfam" id="NF010786">
    <property type="entry name" value="PRK14189.1"/>
    <property type="match status" value="1"/>
</dbReference>
<dbReference type="STRING" id="1121324.CLIT_20c00580"/>
<evidence type="ECO:0000256" key="8">
    <source>
        <dbReference type="ARBA" id="ARBA00023102"/>
    </source>
</evidence>
<evidence type="ECO:0000259" key="14">
    <source>
        <dbReference type="Pfam" id="PF02882"/>
    </source>
</evidence>
<dbReference type="EC" id="1.5.1.5" evidence="12"/>
<evidence type="ECO:0000313" key="15">
    <source>
        <dbReference type="EMBL" id="KDR94413.1"/>
    </source>
</evidence>
<dbReference type="SUPFAM" id="SSF53223">
    <property type="entry name" value="Aminoacid dehydrogenase-like, N-terminal domain"/>
    <property type="match status" value="1"/>
</dbReference>
<evidence type="ECO:0000256" key="9">
    <source>
        <dbReference type="ARBA" id="ARBA00023167"/>
    </source>
</evidence>
<evidence type="ECO:0000256" key="11">
    <source>
        <dbReference type="ARBA" id="ARBA00036357"/>
    </source>
</evidence>
<dbReference type="InterPro" id="IPR000672">
    <property type="entry name" value="THF_DH/CycHdrlase"/>
</dbReference>
<dbReference type="Gene3D" id="3.40.50.720">
    <property type="entry name" value="NAD(P)-binding Rossmann-like Domain"/>
    <property type="match status" value="1"/>
</dbReference>
<dbReference type="PANTHER" id="PTHR48099:SF5">
    <property type="entry name" value="C-1-TETRAHYDROFOLATE SYNTHASE, CYTOPLASMIC"/>
    <property type="match status" value="1"/>
</dbReference>
<dbReference type="GO" id="GO:0006164">
    <property type="term" value="P:purine nucleotide biosynthetic process"/>
    <property type="evidence" value="ECO:0007669"/>
    <property type="project" value="UniProtKB-KW"/>
</dbReference>
<dbReference type="FunFam" id="3.40.50.10860:FF:000001">
    <property type="entry name" value="Bifunctional protein FolD"/>
    <property type="match status" value="1"/>
</dbReference>
<dbReference type="EMBL" id="JJMM01000020">
    <property type="protein sequence ID" value="KDR94413.1"/>
    <property type="molecule type" value="Genomic_DNA"/>
</dbReference>
<comment type="catalytic activity">
    <reaction evidence="12">
        <text>(6R)-5,10-methylene-5,6,7,8-tetrahydrofolate + NADP(+) = (6R)-5,10-methenyltetrahydrofolate + NADPH</text>
        <dbReference type="Rhea" id="RHEA:22812"/>
        <dbReference type="ChEBI" id="CHEBI:15636"/>
        <dbReference type="ChEBI" id="CHEBI:57455"/>
        <dbReference type="ChEBI" id="CHEBI:57783"/>
        <dbReference type="ChEBI" id="CHEBI:58349"/>
        <dbReference type="EC" id="1.5.1.5"/>
    </reaction>
</comment>
<evidence type="ECO:0000256" key="4">
    <source>
        <dbReference type="ARBA" id="ARBA00022755"/>
    </source>
</evidence>
<reference evidence="15 16" key="1">
    <citation type="submission" date="2014-03" db="EMBL/GenBank/DDBJ databases">
        <title>Genome sequence of Clostridium litorale W6, DSM 5388.</title>
        <authorList>
            <person name="Poehlein A."/>
            <person name="Jagirdar A."/>
            <person name="Khonsari B."/>
            <person name="Chibani C.M."/>
            <person name="Gutierrez Gutierrez D.A."/>
            <person name="Davydova E."/>
            <person name="Alghaithi H.S."/>
            <person name="Nair K.P."/>
            <person name="Dhamotharan K."/>
            <person name="Chandran L."/>
            <person name="G W."/>
            <person name="Daniel R."/>
        </authorList>
    </citation>
    <scope>NUCLEOTIDE SEQUENCE [LARGE SCALE GENOMIC DNA]</scope>
    <source>
        <strain evidence="15 16">W6</strain>
    </source>
</reference>
<dbReference type="InterPro" id="IPR046346">
    <property type="entry name" value="Aminoacid_DH-like_N_sf"/>
</dbReference>
<comment type="similarity">
    <text evidence="12">Belongs to the tetrahydrofolate dehydrogenase/cyclohydrolase family.</text>
</comment>
<dbReference type="OrthoDB" id="9803580at2"/>
<accession>A0A069RCA0</accession>
<keyword evidence="10 12" id="KW-0511">Multifunctional enzyme</keyword>
<dbReference type="AlphaFoldDB" id="A0A069RCA0"/>
<keyword evidence="4 12" id="KW-0658">Purine biosynthesis</keyword>
<dbReference type="EC" id="3.5.4.9" evidence="12"/>
<dbReference type="Pfam" id="PF00763">
    <property type="entry name" value="THF_DHG_CYH"/>
    <property type="match status" value="1"/>
</dbReference>
<evidence type="ECO:0000256" key="6">
    <source>
        <dbReference type="ARBA" id="ARBA00022857"/>
    </source>
</evidence>
<keyword evidence="2 12" id="KW-0554">One-carbon metabolism</keyword>
<dbReference type="Pfam" id="PF02882">
    <property type="entry name" value="THF_DHG_CYH_C"/>
    <property type="match status" value="1"/>
</dbReference>
<sequence length="281" mass="30286">MKLIDGKAVSAEIRKELEVEVKKLKEEKGITPGLAVVLVGEDPASKTYVASKEKACEKIGIYSEGHKLNADTSEEDLLNLIDELNNKQSIDGILVQLPLPSHIDEKKIINRINPEKDVDGFHPINVGKLSIGEEAFIPCTPHGVIKLMEHENIEMAGKKAVIIGRSNIVGKPAAMLLLQKNATVTICHSRTKDLVKEASEADILVAAIGKPNFVTADMVKEGAVVIDVGINRVDGKLVGDVDFESVKEKAGYITPVPGGVGPMTITMLLFNTVVSAKRKAK</sequence>
<dbReference type="PROSITE" id="PS00767">
    <property type="entry name" value="THF_DHG_CYH_2"/>
    <property type="match status" value="1"/>
</dbReference>
<dbReference type="InterPro" id="IPR020867">
    <property type="entry name" value="THF_DH/CycHdrlase_CS"/>
</dbReference>
<keyword evidence="5 12" id="KW-0378">Hydrolase</keyword>
<keyword evidence="6 12" id="KW-0521">NADP</keyword>
<dbReference type="GO" id="GO:0005829">
    <property type="term" value="C:cytosol"/>
    <property type="evidence" value="ECO:0007669"/>
    <property type="project" value="TreeGrafter"/>
</dbReference>
<keyword evidence="3 12" id="KW-0028">Amino-acid biosynthesis</keyword>
<dbReference type="InterPro" id="IPR020631">
    <property type="entry name" value="THF_DH/CycHdrlase_NAD-bd_dom"/>
</dbReference>
<evidence type="ECO:0000256" key="5">
    <source>
        <dbReference type="ARBA" id="ARBA00022801"/>
    </source>
</evidence>
<feature type="binding site" evidence="12">
    <location>
        <begin position="164"/>
        <end position="166"/>
    </location>
    <ligand>
        <name>NADP(+)</name>
        <dbReference type="ChEBI" id="CHEBI:58349"/>
    </ligand>
</feature>
<evidence type="ECO:0000256" key="2">
    <source>
        <dbReference type="ARBA" id="ARBA00022563"/>
    </source>
</evidence>
<dbReference type="InterPro" id="IPR020630">
    <property type="entry name" value="THF_DH/CycHdrlase_cat_dom"/>
</dbReference>
<dbReference type="NCBIfam" id="NF010783">
    <property type="entry name" value="PRK14186.1"/>
    <property type="match status" value="1"/>
</dbReference>